<evidence type="ECO:0000256" key="6">
    <source>
        <dbReference type="ARBA" id="ARBA00022989"/>
    </source>
</evidence>
<feature type="transmembrane region" description="Helical" evidence="9">
    <location>
        <begin position="169"/>
        <end position="195"/>
    </location>
</feature>
<feature type="region of interest" description="Disordered" evidence="8">
    <location>
        <begin position="373"/>
        <end position="395"/>
    </location>
</feature>
<reference evidence="10" key="1">
    <citation type="submission" date="2020-10" db="EMBL/GenBank/DDBJ databases">
        <authorList>
            <person name="Gilroy R."/>
        </authorList>
    </citation>
    <scope>NUCLEOTIDE SEQUENCE</scope>
    <source>
        <strain evidence="10">CHK181-108</strain>
    </source>
</reference>
<comment type="subcellular location">
    <subcellularLocation>
        <location evidence="1">Cell membrane</location>
        <topology evidence="1">Multi-pass membrane protein</topology>
    </subcellularLocation>
</comment>
<keyword evidence="5 9" id="KW-0812">Transmembrane</keyword>
<evidence type="ECO:0000256" key="8">
    <source>
        <dbReference type="SAM" id="MobiDB-lite"/>
    </source>
</evidence>
<feature type="transmembrane region" description="Helical" evidence="9">
    <location>
        <begin position="268"/>
        <end position="291"/>
    </location>
</feature>
<comment type="caution">
    <text evidence="10">The sequence shown here is derived from an EMBL/GenBank/DDBJ whole genome shotgun (WGS) entry which is preliminary data.</text>
</comment>
<evidence type="ECO:0000256" key="7">
    <source>
        <dbReference type="ARBA" id="ARBA00023136"/>
    </source>
</evidence>
<dbReference type="AlphaFoldDB" id="A0A9D1H2H7"/>
<feature type="compositionally biased region" description="Basic and acidic residues" evidence="8">
    <location>
        <begin position="379"/>
        <end position="395"/>
    </location>
</feature>
<name>A0A9D1H2H7_9FIRM</name>
<evidence type="ECO:0000256" key="9">
    <source>
        <dbReference type="SAM" id="Phobius"/>
    </source>
</evidence>
<proteinExistence type="inferred from homology"/>
<feature type="transmembrane region" description="Helical" evidence="9">
    <location>
        <begin position="329"/>
        <end position="359"/>
    </location>
</feature>
<keyword evidence="7 9" id="KW-0472">Membrane</keyword>
<evidence type="ECO:0000256" key="2">
    <source>
        <dbReference type="ARBA" id="ARBA00009773"/>
    </source>
</evidence>
<reference evidence="10" key="2">
    <citation type="journal article" date="2021" name="PeerJ">
        <title>Extensive microbial diversity within the chicken gut microbiome revealed by metagenomics and culture.</title>
        <authorList>
            <person name="Gilroy R."/>
            <person name="Ravi A."/>
            <person name="Getino M."/>
            <person name="Pursley I."/>
            <person name="Horton D.L."/>
            <person name="Alikhan N.F."/>
            <person name="Baker D."/>
            <person name="Gharbi K."/>
            <person name="Hall N."/>
            <person name="Watson M."/>
            <person name="Adriaenssens E.M."/>
            <person name="Foster-Nyarko E."/>
            <person name="Jarju S."/>
            <person name="Secka A."/>
            <person name="Antonio M."/>
            <person name="Oren A."/>
            <person name="Chaudhuri R.R."/>
            <person name="La Ragione R."/>
            <person name="Hildebrand F."/>
            <person name="Pallen M.J."/>
        </authorList>
    </citation>
    <scope>NUCLEOTIDE SEQUENCE</scope>
    <source>
        <strain evidence="10">CHK181-108</strain>
    </source>
</reference>
<keyword evidence="6 9" id="KW-1133">Transmembrane helix</keyword>
<dbReference type="PANTHER" id="PTHR21716:SF53">
    <property type="entry name" value="PERMEASE PERM-RELATED"/>
    <property type="match status" value="1"/>
</dbReference>
<dbReference type="GO" id="GO:0055085">
    <property type="term" value="P:transmembrane transport"/>
    <property type="evidence" value="ECO:0007669"/>
    <property type="project" value="TreeGrafter"/>
</dbReference>
<evidence type="ECO:0000256" key="5">
    <source>
        <dbReference type="ARBA" id="ARBA00022692"/>
    </source>
</evidence>
<sequence>MTREIKKYIKIGIVFAALYLAVENIEFFWSVVQNISSAVFPLVLGLIIAYIMSLILKPLEKIYFPKARNKILIKSRRPVCVLLSFLIICLVIALVLVMVVPEIIASSRLIAREIPEFYNGVYNWIAEKSAEIPEIQQWLPDLRSFDIAGAVGRVADFVISGAGGMINSAIGVVSGVFGGIANFVIAIIFAVYLLFNKERLLNQVERVFEAYIKVGNKLWFRHVAETANRSFSRFIVGQCTEAVILGLLCIIGMKIFRFPYAVMTGTVVGVTALIPIIGAFLGAIIGAFMIFTVDPMQALLFLIFLIILMQIEGNLIYPRVVGNSIGLPGMWVLAAVTIGGGLWGVTGMLFGVPAAATIYKLMRESVNGRLATVAEPEPDADKTEERRKGEDGGKV</sequence>
<evidence type="ECO:0000256" key="3">
    <source>
        <dbReference type="ARBA" id="ARBA00022448"/>
    </source>
</evidence>
<keyword evidence="4" id="KW-1003">Cell membrane</keyword>
<organism evidence="10 11">
    <name type="scientific">Candidatus Ornithomonoglobus intestinigallinarum</name>
    <dbReference type="NCBI Taxonomy" id="2840894"/>
    <lineage>
        <taxon>Bacteria</taxon>
        <taxon>Bacillati</taxon>
        <taxon>Bacillota</taxon>
        <taxon>Clostridia</taxon>
        <taxon>Candidatus Ornithomonoglobus</taxon>
    </lineage>
</organism>
<dbReference type="Proteomes" id="UP000824165">
    <property type="component" value="Unassembled WGS sequence"/>
</dbReference>
<feature type="transmembrane region" description="Helical" evidence="9">
    <location>
        <begin position="38"/>
        <end position="59"/>
    </location>
</feature>
<dbReference type="Pfam" id="PF01594">
    <property type="entry name" value="AI-2E_transport"/>
    <property type="match status" value="1"/>
</dbReference>
<accession>A0A9D1H2H7</accession>
<evidence type="ECO:0000256" key="4">
    <source>
        <dbReference type="ARBA" id="ARBA00022475"/>
    </source>
</evidence>
<feature type="transmembrane region" description="Helical" evidence="9">
    <location>
        <begin position="12"/>
        <end position="32"/>
    </location>
</feature>
<dbReference type="GO" id="GO:0005886">
    <property type="term" value="C:plasma membrane"/>
    <property type="evidence" value="ECO:0007669"/>
    <property type="project" value="UniProtKB-SubCell"/>
</dbReference>
<keyword evidence="3" id="KW-0813">Transport</keyword>
<feature type="transmembrane region" description="Helical" evidence="9">
    <location>
        <begin position="298"/>
        <end position="317"/>
    </location>
</feature>
<evidence type="ECO:0000313" key="11">
    <source>
        <dbReference type="Proteomes" id="UP000824165"/>
    </source>
</evidence>
<gene>
    <name evidence="10" type="ORF">IAA60_02045</name>
</gene>
<feature type="transmembrane region" description="Helical" evidence="9">
    <location>
        <begin position="79"/>
        <end position="100"/>
    </location>
</feature>
<dbReference type="EMBL" id="DVLU01000017">
    <property type="protein sequence ID" value="HIT84666.1"/>
    <property type="molecule type" value="Genomic_DNA"/>
</dbReference>
<dbReference type="PANTHER" id="PTHR21716">
    <property type="entry name" value="TRANSMEMBRANE PROTEIN"/>
    <property type="match status" value="1"/>
</dbReference>
<evidence type="ECO:0000256" key="1">
    <source>
        <dbReference type="ARBA" id="ARBA00004651"/>
    </source>
</evidence>
<feature type="transmembrane region" description="Helical" evidence="9">
    <location>
        <begin position="234"/>
        <end position="256"/>
    </location>
</feature>
<comment type="similarity">
    <text evidence="2">Belongs to the autoinducer-2 exporter (AI-2E) (TC 2.A.86) family.</text>
</comment>
<dbReference type="InterPro" id="IPR002549">
    <property type="entry name" value="AI-2E-like"/>
</dbReference>
<evidence type="ECO:0000313" key="10">
    <source>
        <dbReference type="EMBL" id="HIT84666.1"/>
    </source>
</evidence>
<protein>
    <submittedName>
        <fullName evidence="10">AI-2E family transporter</fullName>
    </submittedName>
</protein>